<evidence type="ECO:0000256" key="6">
    <source>
        <dbReference type="ARBA" id="ARBA00023136"/>
    </source>
</evidence>
<feature type="transmembrane region" description="Helical" evidence="7">
    <location>
        <begin position="48"/>
        <end position="71"/>
    </location>
</feature>
<dbReference type="InterPro" id="IPR011701">
    <property type="entry name" value="MFS"/>
</dbReference>
<keyword evidence="5 7" id="KW-1133">Transmembrane helix</keyword>
<evidence type="ECO:0000256" key="4">
    <source>
        <dbReference type="ARBA" id="ARBA00022692"/>
    </source>
</evidence>
<name>A0A841GA54_9GAMM</name>
<dbReference type="SUPFAM" id="SSF103473">
    <property type="entry name" value="MFS general substrate transporter"/>
    <property type="match status" value="1"/>
</dbReference>
<feature type="transmembrane region" description="Helical" evidence="7">
    <location>
        <begin position="12"/>
        <end position="36"/>
    </location>
</feature>
<dbReference type="Gene3D" id="3.30.70.100">
    <property type="match status" value="1"/>
</dbReference>
<comment type="subcellular location">
    <subcellularLocation>
        <location evidence="1">Cell membrane</location>
        <topology evidence="1">Multi-pass membrane protein</topology>
    </subcellularLocation>
</comment>
<gene>
    <name evidence="9" type="ORF">HNR75_001944</name>
</gene>
<keyword evidence="4 7" id="KW-0812">Transmembrane</keyword>
<dbReference type="EMBL" id="JACHGR010000006">
    <property type="protein sequence ID" value="MBB6056014.1"/>
    <property type="molecule type" value="Genomic_DNA"/>
</dbReference>
<keyword evidence="2" id="KW-0813">Transport</keyword>
<protein>
    <submittedName>
        <fullName evidence="9">MFS family permease</fullName>
    </submittedName>
</protein>
<keyword evidence="10" id="KW-1185">Reference proteome</keyword>
<evidence type="ECO:0000256" key="1">
    <source>
        <dbReference type="ARBA" id="ARBA00004651"/>
    </source>
</evidence>
<evidence type="ECO:0000259" key="8">
    <source>
        <dbReference type="PROSITE" id="PS50850"/>
    </source>
</evidence>
<dbReference type="AlphaFoldDB" id="A0A841GA54"/>
<dbReference type="InterPro" id="IPR050171">
    <property type="entry name" value="MFS_Transporters"/>
</dbReference>
<comment type="caution">
    <text evidence="9">The sequence shown here is derived from an EMBL/GenBank/DDBJ whole genome shotgun (WGS) entry which is preliminary data.</text>
</comment>
<feature type="transmembrane region" description="Helical" evidence="7">
    <location>
        <begin position="136"/>
        <end position="158"/>
    </location>
</feature>
<dbReference type="PANTHER" id="PTHR23517">
    <property type="entry name" value="RESISTANCE PROTEIN MDTM, PUTATIVE-RELATED-RELATED"/>
    <property type="match status" value="1"/>
</dbReference>
<dbReference type="InterPro" id="IPR054152">
    <property type="entry name" value="YajR_YAM"/>
</dbReference>
<reference evidence="9 10" key="1">
    <citation type="submission" date="2020-08" db="EMBL/GenBank/DDBJ databases">
        <title>Genomic Encyclopedia of Type Strains, Phase IV (KMG-IV): sequencing the most valuable type-strain genomes for metagenomic binning, comparative biology and taxonomic classification.</title>
        <authorList>
            <person name="Goeker M."/>
        </authorList>
    </citation>
    <scope>NUCLEOTIDE SEQUENCE [LARGE SCALE GENOMIC DNA]</scope>
    <source>
        <strain evidence="9 10">DSM 22975</strain>
    </source>
</reference>
<dbReference type="InterPro" id="IPR020846">
    <property type="entry name" value="MFS_dom"/>
</dbReference>
<dbReference type="Gene3D" id="1.20.1250.20">
    <property type="entry name" value="MFS general substrate transporter like domains"/>
    <property type="match status" value="1"/>
</dbReference>
<keyword evidence="3" id="KW-1003">Cell membrane</keyword>
<dbReference type="PROSITE" id="PS50850">
    <property type="entry name" value="MFS"/>
    <property type="match status" value="1"/>
</dbReference>
<sequence>MHDNRMTATERRATFGLGAVFALRMFGMFMVLPVLTTYGMALHGASESLIGLAIGIYGLMQALFQIPVGLLSDKFGRFPLIIGGLLLFLLGSVVAACADSIWGIIIGRALQGAGAISAAVMALLSDLTREQHRTKAMAFIGVSIGITFAVAMVLGPVITHALGLSALFWGTAVLSGLAIITTLFFIPKPQQHVLNRESAFVSGNLKTVIMERELLKLNFSIFALHALLMASFVALPVAMEQAGFPRQQQWQVYLVTMLVSFVAVIPFIIYAEKYRRIKRVFISCVVLFLLAEAVLFFANLKLWMVFIGIQLFFIGFNVLEALLPSLVSKVAPAGYKGTAMGLYSTSQFLGVAVGGSLGGWLLQLNGTALVFFAGIVIVTLWLLVSLTMRQPPYVSSLRIVLPDSAKQQYSLLAENIKAQPGVADVVLVWEEMAAYVKVDTKQTSRRDLEQIVAAGS</sequence>
<feature type="transmembrane region" description="Helical" evidence="7">
    <location>
        <begin position="280"/>
        <end position="298"/>
    </location>
</feature>
<dbReference type="RefSeq" id="WP_188026756.1">
    <property type="nucleotide sequence ID" value="NZ_JACHGR010000006.1"/>
</dbReference>
<feature type="transmembrane region" description="Helical" evidence="7">
    <location>
        <begin position="78"/>
        <end position="95"/>
    </location>
</feature>
<dbReference type="Proteomes" id="UP000585721">
    <property type="component" value="Unassembled WGS sequence"/>
</dbReference>
<feature type="transmembrane region" description="Helical" evidence="7">
    <location>
        <begin position="250"/>
        <end position="271"/>
    </location>
</feature>
<feature type="transmembrane region" description="Helical" evidence="7">
    <location>
        <begin position="219"/>
        <end position="238"/>
    </location>
</feature>
<feature type="transmembrane region" description="Helical" evidence="7">
    <location>
        <begin position="339"/>
        <end position="362"/>
    </location>
</feature>
<feature type="transmembrane region" description="Helical" evidence="7">
    <location>
        <begin position="101"/>
        <end position="124"/>
    </location>
</feature>
<accession>A0A841GA54</accession>
<dbReference type="PANTHER" id="PTHR23517:SF2">
    <property type="entry name" value="MULTIDRUG RESISTANCE PROTEIN MDTH"/>
    <property type="match status" value="1"/>
</dbReference>
<dbReference type="CDD" id="cd17472">
    <property type="entry name" value="MFS_YajR_like"/>
    <property type="match status" value="1"/>
</dbReference>
<feature type="domain" description="Major facilitator superfamily (MFS) profile" evidence="8">
    <location>
        <begin position="13"/>
        <end position="391"/>
    </location>
</feature>
<keyword evidence="6 7" id="KW-0472">Membrane</keyword>
<feature type="transmembrane region" description="Helical" evidence="7">
    <location>
        <begin position="164"/>
        <end position="186"/>
    </location>
</feature>
<evidence type="ECO:0000256" key="5">
    <source>
        <dbReference type="ARBA" id="ARBA00022989"/>
    </source>
</evidence>
<feature type="transmembrane region" description="Helical" evidence="7">
    <location>
        <begin position="368"/>
        <end position="388"/>
    </location>
</feature>
<evidence type="ECO:0000256" key="7">
    <source>
        <dbReference type="SAM" id="Phobius"/>
    </source>
</evidence>
<dbReference type="InterPro" id="IPR036259">
    <property type="entry name" value="MFS_trans_sf"/>
</dbReference>
<evidence type="ECO:0000256" key="2">
    <source>
        <dbReference type="ARBA" id="ARBA00022448"/>
    </source>
</evidence>
<dbReference type="GO" id="GO:0022857">
    <property type="term" value="F:transmembrane transporter activity"/>
    <property type="evidence" value="ECO:0007669"/>
    <property type="project" value="InterPro"/>
</dbReference>
<organism evidence="9 10">
    <name type="scientific">Tolumonas osonensis</name>
    <dbReference type="NCBI Taxonomy" id="675874"/>
    <lineage>
        <taxon>Bacteria</taxon>
        <taxon>Pseudomonadati</taxon>
        <taxon>Pseudomonadota</taxon>
        <taxon>Gammaproteobacteria</taxon>
        <taxon>Aeromonadales</taxon>
        <taxon>Aeromonadaceae</taxon>
        <taxon>Tolumonas</taxon>
    </lineage>
</organism>
<evidence type="ECO:0000256" key="3">
    <source>
        <dbReference type="ARBA" id="ARBA00022475"/>
    </source>
</evidence>
<evidence type="ECO:0000313" key="10">
    <source>
        <dbReference type="Proteomes" id="UP000585721"/>
    </source>
</evidence>
<dbReference type="Pfam" id="PF21987">
    <property type="entry name" value="YajR_YAM"/>
    <property type="match status" value="1"/>
</dbReference>
<evidence type="ECO:0000313" key="9">
    <source>
        <dbReference type="EMBL" id="MBB6056014.1"/>
    </source>
</evidence>
<proteinExistence type="predicted"/>
<feature type="transmembrane region" description="Helical" evidence="7">
    <location>
        <begin position="304"/>
        <end position="327"/>
    </location>
</feature>
<dbReference type="Pfam" id="PF07690">
    <property type="entry name" value="MFS_1"/>
    <property type="match status" value="1"/>
</dbReference>
<dbReference type="GO" id="GO:0005886">
    <property type="term" value="C:plasma membrane"/>
    <property type="evidence" value="ECO:0007669"/>
    <property type="project" value="UniProtKB-SubCell"/>
</dbReference>